<evidence type="ECO:0000313" key="12">
    <source>
        <dbReference type="EMBL" id="NIZ69443.1"/>
    </source>
</evidence>
<keyword evidence="13" id="KW-1185">Reference proteome</keyword>
<evidence type="ECO:0000256" key="3">
    <source>
        <dbReference type="ARBA" id="ARBA00022490"/>
    </source>
</evidence>
<evidence type="ECO:0000256" key="1">
    <source>
        <dbReference type="ARBA" id="ARBA00004496"/>
    </source>
</evidence>
<keyword evidence="5" id="KW-0808">Transferase</keyword>
<gene>
    <name evidence="12" type="ORF">HCT48_04345</name>
</gene>
<evidence type="ECO:0000256" key="2">
    <source>
        <dbReference type="ARBA" id="ARBA00022448"/>
    </source>
</evidence>
<dbReference type="InterPro" id="IPR051351">
    <property type="entry name" value="Ascorbate-PTS_EIIA_comp"/>
</dbReference>
<keyword evidence="12" id="KW-0762">Sugar transport</keyword>
<dbReference type="GO" id="GO:0016301">
    <property type="term" value="F:kinase activity"/>
    <property type="evidence" value="ECO:0007669"/>
    <property type="project" value="UniProtKB-KW"/>
</dbReference>
<name>A0A968KVS2_9SPIO</name>
<evidence type="ECO:0000256" key="6">
    <source>
        <dbReference type="ARBA" id="ARBA00022683"/>
    </source>
</evidence>
<keyword evidence="2" id="KW-0813">Transport</keyword>
<comment type="subcellular location">
    <subcellularLocation>
        <location evidence="1">Cytoplasm</location>
    </subcellularLocation>
</comment>
<comment type="caution">
    <text evidence="12">The sequence shown here is derived from an EMBL/GenBank/DDBJ whole genome shotgun (WGS) entry which is preliminary data.</text>
</comment>
<evidence type="ECO:0000256" key="4">
    <source>
        <dbReference type="ARBA" id="ARBA00022553"/>
    </source>
</evidence>
<dbReference type="GO" id="GO:0009401">
    <property type="term" value="P:phosphoenolpyruvate-dependent sugar phosphotransferase system"/>
    <property type="evidence" value="ECO:0007669"/>
    <property type="project" value="UniProtKB-KW"/>
</dbReference>
<dbReference type="GO" id="GO:0005737">
    <property type="term" value="C:cytoplasm"/>
    <property type="evidence" value="ECO:0007669"/>
    <property type="project" value="UniProtKB-SubCell"/>
</dbReference>
<dbReference type="EMBL" id="JAATLM010000001">
    <property type="protein sequence ID" value="NIZ69443.1"/>
    <property type="molecule type" value="Genomic_DNA"/>
</dbReference>
<protein>
    <recommendedName>
        <fullName evidence="9">Ascorbate-specific PTS system EIIA component</fullName>
    </recommendedName>
    <alternativeName>
        <fullName evidence="10">Ascorbate-specific phosphotransferase enzyme IIA component</fullName>
    </alternativeName>
</protein>
<dbReference type="PROSITE" id="PS51094">
    <property type="entry name" value="PTS_EIIA_TYPE_2"/>
    <property type="match status" value="1"/>
</dbReference>
<dbReference type="Proteomes" id="UP000778951">
    <property type="component" value="Unassembled WGS sequence"/>
</dbReference>
<keyword evidence="3" id="KW-0963">Cytoplasm</keyword>
<reference evidence="12" key="1">
    <citation type="submission" date="2020-03" db="EMBL/GenBank/DDBJ databases">
        <title>Spirochaetal bacteria isolated from arthropods constitute a novel genus Entomospira genus novum within the order Spirochaetales.</title>
        <authorList>
            <person name="Grana-Miraglia L."/>
            <person name="Sikutova S."/>
            <person name="Fingerle V."/>
            <person name="Sing A."/>
            <person name="Castillo-Ramirez S."/>
            <person name="Margos G."/>
            <person name="Rudolf I."/>
        </authorList>
    </citation>
    <scope>NUCLEOTIDE SEQUENCE</scope>
    <source>
        <strain evidence="12">BR149</strain>
    </source>
</reference>
<evidence type="ECO:0000256" key="8">
    <source>
        <dbReference type="ARBA" id="ARBA00037387"/>
    </source>
</evidence>
<dbReference type="AlphaFoldDB" id="A0A968KVS2"/>
<dbReference type="InterPro" id="IPR016152">
    <property type="entry name" value="PTrfase/Anion_transptr"/>
</dbReference>
<dbReference type="CDD" id="cd00211">
    <property type="entry name" value="PTS_IIA_fru"/>
    <property type="match status" value="1"/>
</dbReference>
<dbReference type="PANTHER" id="PTHR36203:SF1">
    <property type="entry name" value="ASCORBATE-SPECIFIC PTS SYSTEM EIIA COMPONENT"/>
    <property type="match status" value="1"/>
</dbReference>
<dbReference type="Pfam" id="PF00359">
    <property type="entry name" value="PTS_EIIA_2"/>
    <property type="match status" value="1"/>
</dbReference>
<dbReference type="SUPFAM" id="SSF55804">
    <property type="entry name" value="Phoshotransferase/anion transport protein"/>
    <property type="match status" value="1"/>
</dbReference>
<dbReference type="PANTHER" id="PTHR36203">
    <property type="entry name" value="ASCORBATE-SPECIFIC PTS SYSTEM EIIA COMPONENT"/>
    <property type="match status" value="1"/>
</dbReference>
<organism evidence="12 13">
    <name type="scientific">Entomospira culicis</name>
    <dbReference type="NCBI Taxonomy" id="2719989"/>
    <lineage>
        <taxon>Bacteria</taxon>
        <taxon>Pseudomonadati</taxon>
        <taxon>Spirochaetota</taxon>
        <taxon>Spirochaetia</taxon>
        <taxon>Spirochaetales</taxon>
        <taxon>Spirochaetaceae</taxon>
        <taxon>Entomospira</taxon>
    </lineage>
</organism>
<evidence type="ECO:0000256" key="9">
    <source>
        <dbReference type="ARBA" id="ARBA00041175"/>
    </source>
</evidence>
<sequence>MLQKFITKERIQIIEQAADWVDAVNMAGAPLLQQGLIMPSYLENVIRNINENGPYIILKEGFALPHAQAGEENVKETCMSLLITRQAVKFSDDPADAVKVMILLASVDANAHMGAMVDLVEKLDDDAWLEQLGEAQSIDEAYALLR</sequence>
<accession>A0A968KVS2</accession>
<keyword evidence="6" id="KW-0598">Phosphotransferase system</keyword>
<dbReference type="RefSeq" id="WP_167695533.1">
    <property type="nucleotide sequence ID" value="NZ_CP118181.1"/>
</dbReference>
<evidence type="ECO:0000313" key="13">
    <source>
        <dbReference type="Proteomes" id="UP000778951"/>
    </source>
</evidence>
<keyword evidence="4" id="KW-0597">Phosphoprotein</keyword>
<evidence type="ECO:0000256" key="5">
    <source>
        <dbReference type="ARBA" id="ARBA00022679"/>
    </source>
</evidence>
<dbReference type="Gene3D" id="3.40.930.10">
    <property type="entry name" value="Mannitol-specific EII, Chain A"/>
    <property type="match status" value="1"/>
</dbReference>
<evidence type="ECO:0000256" key="7">
    <source>
        <dbReference type="ARBA" id="ARBA00022777"/>
    </source>
</evidence>
<evidence type="ECO:0000259" key="11">
    <source>
        <dbReference type="PROSITE" id="PS51094"/>
    </source>
</evidence>
<feature type="domain" description="PTS EIIA type-2" evidence="11">
    <location>
        <begin position="4"/>
        <end position="146"/>
    </location>
</feature>
<dbReference type="InterPro" id="IPR002178">
    <property type="entry name" value="PTS_EIIA_type-2_dom"/>
</dbReference>
<proteinExistence type="predicted"/>
<evidence type="ECO:0000256" key="10">
    <source>
        <dbReference type="ARBA" id="ARBA00042072"/>
    </source>
</evidence>
<keyword evidence="7" id="KW-0418">Kinase</keyword>
<comment type="function">
    <text evidence="8">The phosphoenolpyruvate-dependent sugar phosphotransferase system (sugar PTS), a major carbohydrate active transport system, catalyzes the phosphorylation of incoming sugar substrates concomitantly with their translocation across the cell membrane. The enzyme II UlaABC PTS system is involved in ascorbate transport.</text>
</comment>